<evidence type="ECO:0000313" key="2">
    <source>
        <dbReference type="Proteomes" id="UP000282656"/>
    </source>
</evidence>
<protein>
    <submittedName>
        <fullName evidence="1">Uncharacterized protein</fullName>
    </submittedName>
</protein>
<dbReference type="RefSeq" id="WP_121769158.1">
    <property type="nucleotide sequence ID" value="NZ_RAWM01000009.1"/>
</dbReference>
<dbReference type="Proteomes" id="UP000282656">
    <property type="component" value="Unassembled WGS sequence"/>
</dbReference>
<comment type="caution">
    <text evidence="1">The sequence shown here is derived from an EMBL/GenBank/DDBJ whole genome shotgun (WGS) entry which is preliminary data.</text>
</comment>
<gene>
    <name evidence="1" type="ORF">D7X96_05405</name>
</gene>
<reference evidence="2" key="1">
    <citation type="submission" date="2018-09" db="EMBL/GenBank/DDBJ databases">
        <authorList>
            <person name="Livingstone P.G."/>
            <person name="Whitworth D.E."/>
        </authorList>
    </citation>
    <scope>NUCLEOTIDE SEQUENCE [LARGE SCALE GENOMIC DNA]</scope>
    <source>
        <strain evidence="2">AB047A</strain>
    </source>
</reference>
<keyword evidence="2" id="KW-1185">Reference proteome</keyword>
<evidence type="ECO:0000313" key="1">
    <source>
        <dbReference type="EMBL" id="RKH72253.1"/>
    </source>
</evidence>
<name>A0A3A8QU85_9BACT</name>
<organism evidence="1 2">
    <name type="scientific">Corallococcus interemptor</name>
    <dbReference type="NCBI Taxonomy" id="2316720"/>
    <lineage>
        <taxon>Bacteria</taxon>
        <taxon>Pseudomonadati</taxon>
        <taxon>Myxococcota</taxon>
        <taxon>Myxococcia</taxon>
        <taxon>Myxococcales</taxon>
        <taxon>Cystobacterineae</taxon>
        <taxon>Myxococcaceae</taxon>
        <taxon>Corallococcus</taxon>
    </lineage>
</organism>
<proteinExistence type="predicted"/>
<dbReference type="OrthoDB" id="7064196at2"/>
<dbReference type="AlphaFoldDB" id="A0A3A8QU85"/>
<dbReference type="EMBL" id="RAWM01000009">
    <property type="protein sequence ID" value="RKH72253.1"/>
    <property type="molecule type" value="Genomic_DNA"/>
</dbReference>
<accession>A0A3A8QU85</accession>
<sequence length="130" mass="14760">MRRCRNRFPLPCNSVQTRPEYHWWEDFGVANDKQKRTFLAQPLNPGRDNVRHLVFVMAGQQDGDMASGVTGQQDGFKGPFDNNDGSEWASVNASSLASRLVEELYRSPNDTFMGLAFDARFNYGCNRFGC</sequence>